<feature type="transmembrane region" description="Helical" evidence="8">
    <location>
        <begin position="35"/>
        <end position="57"/>
    </location>
</feature>
<proteinExistence type="inferred from homology"/>
<dbReference type="NCBIfam" id="TIGR01948">
    <property type="entry name" value="rnfE"/>
    <property type="match status" value="1"/>
</dbReference>
<evidence type="ECO:0000256" key="2">
    <source>
        <dbReference type="ARBA" id="ARBA00022448"/>
    </source>
</evidence>
<dbReference type="HAMAP" id="MF_00478">
    <property type="entry name" value="RsxE_RnfE"/>
    <property type="match status" value="1"/>
</dbReference>
<gene>
    <name evidence="8" type="primary">rnfE</name>
    <name evidence="10" type="ORF">HMPREF1090_00869</name>
</gene>
<comment type="subunit">
    <text evidence="8">The complex is composed of six subunits: RnfA, RnfB, RnfC, RnfD, RnfE and RnfG.</text>
</comment>
<keyword evidence="2 8" id="KW-0813">Transport</keyword>
<dbReference type="HOGENOM" id="CLU_046659_0_0_9"/>
<dbReference type="GO" id="GO:0022900">
    <property type="term" value="P:electron transport chain"/>
    <property type="evidence" value="ECO:0007669"/>
    <property type="project" value="UniProtKB-UniRule"/>
</dbReference>
<comment type="function">
    <text evidence="8">Part of a membrane-bound complex that couples electron transfer with translocation of ions across the membrane.</text>
</comment>
<evidence type="ECO:0000256" key="1">
    <source>
        <dbReference type="ARBA" id="ARBA00004127"/>
    </source>
</evidence>
<dbReference type="Proteomes" id="UP000013085">
    <property type="component" value="Unassembled WGS sequence"/>
</dbReference>
<comment type="caution">
    <text evidence="10">The sequence shown here is derived from an EMBL/GenBank/DDBJ whole genome shotgun (WGS) entry which is preliminary data.</text>
</comment>
<feature type="transmembrane region" description="Helical" evidence="8">
    <location>
        <begin position="125"/>
        <end position="148"/>
    </location>
</feature>
<evidence type="ECO:0000256" key="9">
    <source>
        <dbReference type="SAM" id="Coils"/>
    </source>
</evidence>
<evidence type="ECO:0000256" key="5">
    <source>
        <dbReference type="ARBA" id="ARBA00022982"/>
    </source>
</evidence>
<dbReference type="RefSeq" id="WP_002583854.1">
    <property type="nucleotide sequence ID" value="NZ_KB850998.1"/>
</dbReference>
<dbReference type="PATRIC" id="fig|999408.3.peg.923"/>
<evidence type="ECO:0000256" key="6">
    <source>
        <dbReference type="ARBA" id="ARBA00022989"/>
    </source>
</evidence>
<protein>
    <recommendedName>
        <fullName evidence="8">Ion-translocating oxidoreductase complex subunit E</fullName>
        <ecNumber evidence="8">7.-.-.-</ecNumber>
    </recommendedName>
    <alternativeName>
        <fullName evidence="8">Rnf electron transport complex subunit E</fullName>
    </alternativeName>
</protein>
<sequence length="263" mass="27839">MNKCTERLYNGIVKENPTFVLMLGMCPTLAVTTSAINGLGMGLSTTVVLLFSNMIISALRKIIPDRVRIPAYIVIVASLVTMVQLLLQAYVPSLYSALGIYIPLIVVNCIILGRAESYASKNGPVVSTFDGLGMGLGFTLALTCIGLVREILGSGAIFGNVVVPEDYHIAIFVLAPGAFFVLAILTALQNKFKAPSATNGSSPQSKLACGGNCMSCTGSACMANHEVLETRMRQAEEKALAAKKTAVAKKEAELKSATSKKEN</sequence>
<evidence type="ECO:0000256" key="4">
    <source>
        <dbReference type="ARBA" id="ARBA00022967"/>
    </source>
</evidence>
<keyword evidence="8" id="KW-1003">Cell membrane</keyword>
<dbReference type="AlphaFoldDB" id="A0A0E2HF39"/>
<keyword evidence="6 8" id="KW-1133">Transmembrane helix</keyword>
<dbReference type="Pfam" id="PF02508">
    <property type="entry name" value="Rnf-Nqr"/>
    <property type="match status" value="1"/>
</dbReference>
<reference evidence="10 11" key="1">
    <citation type="submission" date="2013-01" db="EMBL/GenBank/DDBJ databases">
        <title>The Genome Sequence of Clostridium clostridioforme 90A8.</title>
        <authorList>
            <consortium name="The Broad Institute Genome Sequencing Platform"/>
            <person name="Earl A."/>
            <person name="Ward D."/>
            <person name="Feldgarden M."/>
            <person name="Gevers D."/>
            <person name="Courvalin P."/>
            <person name="Lambert T."/>
            <person name="Walker B."/>
            <person name="Young S.K."/>
            <person name="Zeng Q."/>
            <person name="Gargeya S."/>
            <person name="Fitzgerald M."/>
            <person name="Haas B."/>
            <person name="Abouelleil A."/>
            <person name="Alvarado L."/>
            <person name="Arachchi H.M."/>
            <person name="Berlin A.M."/>
            <person name="Chapman S.B."/>
            <person name="Dewar J."/>
            <person name="Goldberg J."/>
            <person name="Griggs A."/>
            <person name="Gujja S."/>
            <person name="Hansen M."/>
            <person name="Howarth C."/>
            <person name="Imamovic A."/>
            <person name="Larimer J."/>
            <person name="McCowan C."/>
            <person name="Murphy C."/>
            <person name="Neiman D."/>
            <person name="Pearson M."/>
            <person name="Priest M."/>
            <person name="Roberts A."/>
            <person name="Saif S."/>
            <person name="Shea T."/>
            <person name="Sisk P."/>
            <person name="Sykes S."/>
            <person name="Wortman J."/>
            <person name="Nusbaum C."/>
            <person name="Birren B."/>
        </authorList>
    </citation>
    <scope>NUCLEOTIDE SEQUENCE [LARGE SCALE GENOMIC DNA]</scope>
    <source>
        <strain evidence="10 11">90A8</strain>
    </source>
</reference>
<evidence type="ECO:0000256" key="8">
    <source>
        <dbReference type="HAMAP-Rule" id="MF_00478"/>
    </source>
</evidence>
<comment type="subcellular location">
    <subcellularLocation>
        <location evidence="8">Cell membrane</location>
        <topology evidence="8">Multi-pass membrane protein</topology>
    </subcellularLocation>
    <subcellularLocation>
        <location evidence="1">Endomembrane system</location>
        <topology evidence="1">Multi-pass membrane protein</topology>
    </subcellularLocation>
</comment>
<keyword evidence="5 8" id="KW-0249">Electron transport</keyword>
<evidence type="ECO:0000256" key="7">
    <source>
        <dbReference type="ARBA" id="ARBA00023136"/>
    </source>
</evidence>
<dbReference type="InterPro" id="IPR003667">
    <property type="entry name" value="NqrDE/RnfAE"/>
</dbReference>
<dbReference type="GeneID" id="57964755"/>
<comment type="similarity">
    <text evidence="8">Belongs to the NqrDE/RnfAE family.</text>
</comment>
<feature type="transmembrane region" description="Helical" evidence="8">
    <location>
        <begin position="93"/>
        <end position="113"/>
    </location>
</feature>
<keyword evidence="7 8" id="KW-0472">Membrane</keyword>
<feature type="transmembrane region" description="Helical" evidence="8">
    <location>
        <begin position="69"/>
        <end position="87"/>
    </location>
</feature>
<evidence type="ECO:0000256" key="3">
    <source>
        <dbReference type="ARBA" id="ARBA00022692"/>
    </source>
</evidence>
<feature type="coiled-coil region" evidence="9">
    <location>
        <begin position="225"/>
        <end position="260"/>
    </location>
</feature>
<evidence type="ECO:0000313" key="10">
    <source>
        <dbReference type="EMBL" id="ENZ18997.1"/>
    </source>
</evidence>
<dbReference type="InterPro" id="IPR010968">
    <property type="entry name" value="RnfE"/>
</dbReference>
<dbReference type="EMBL" id="AGYR01000006">
    <property type="protein sequence ID" value="ENZ18997.1"/>
    <property type="molecule type" value="Genomic_DNA"/>
</dbReference>
<keyword evidence="3 8" id="KW-0812">Transmembrane</keyword>
<accession>A0A0E2HF39</accession>
<dbReference type="GO" id="GO:0012505">
    <property type="term" value="C:endomembrane system"/>
    <property type="evidence" value="ECO:0007669"/>
    <property type="project" value="UniProtKB-SubCell"/>
</dbReference>
<keyword evidence="4 8" id="KW-1278">Translocase</keyword>
<name>A0A0E2HF39_9FIRM</name>
<evidence type="ECO:0000313" key="11">
    <source>
        <dbReference type="Proteomes" id="UP000013085"/>
    </source>
</evidence>
<dbReference type="EC" id="7.-.-.-" evidence="8"/>
<keyword evidence="9" id="KW-0175">Coiled coil</keyword>
<dbReference type="PANTHER" id="PTHR30586:SF0">
    <property type="entry name" value="ION-TRANSLOCATING OXIDOREDUCTASE COMPLEX SUBUNIT E"/>
    <property type="match status" value="1"/>
</dbReference>
<dbReference type="PANTHER" id="PTHR30586">
    <property type="entry name" value="ELECTRON TRANSPORT COMPLEX PROTEIN RNFE"/>
    <property type="match status" value="1"/>
</dbReference>
<feature type="transmembrane region" description="Helical" evidence="8">
    <location>
        <begin position="168"/>
        <end position="188"/>
    </location>
</feature>
<dbReference type="NCBIfam" id="NF009070">
    <property type="entry name" value="PRK12405.1"/>
    <property type="match status" value="1"/>
</dbReference>
<dbReference type="GO" id="GO:0005886">
    <property type="term" value="C:plasma membrane"/>
    <property type="evidence" value="ECO:0007669"/>
    <property type="project" value="UniProtKB-SubCell"/>
</dbReference>
<organism evidence="10 11">
    <name type="scientific">[Clostridium] clostridioforme 90A8</name>
    <dbReference type="NCBI Taxonomy" id="999408"/>
    <lineage>
        <taxon>Bacteria</taxon>
        <taxon>Bacillati</taxon>
        <taxon>Bacillota</taxon>
        <taxon>Clostridia</taxon>
        <taxon>Lachnospirales</taxon>
        <taxon>Lachnospiraceae</taxon>
        <taxon>Enterocloster</taxon>
    </lineage>
</organism>